<dbReference type="Gramene" id="TVU50812">
    <property type="protein sequence ID" value="TVU50812"/>
    <property type="gene ID" value="EJB05_02202"/>
</dbReference>
<dbReference type="InterPro" id="IPR051834">
    <property type="entry name" value="RING_finger_E3_ligase"/>
</dbReference>
<evidence type="ECO:0000256" key="5">
    <source>
        <dbReference type="SAM" id="MobiDB-lite"/>
    </source>
</evidence>
<dbReference type="InterPro" id="IPR001841">
    <property type="entry name" value="Znf_RING"/>
</dbReference>
<gene>
    <name evidence="7" type="ORF">EJB05_02202</name>
</gene>
<dbReference type="PANTHER" id="PTHR45931">
    <property type="entry name" value="SI:CH211-59O9.10"/>
    <property type="match status" value="1"/>
</dbReference>
<feature type="compositionally biased region" description="Acidic residues" evidence="5">
    <location>
        <begin position="148"/>
        <end position="167"/>
    </location>
</feature>
<dbReference type="Proteomes" id="UP000324897">
    <property type="component" value="Chromosome 6"/>
</dbReference>
<dbReference type="Pfam" id="PF13639">
    <property type="entry name" value="zf-RING_2"/>
    <property type="match status" value="1"/>
</dbReference>
<feature type="non-terminal residue" evidence="7">
    <location>
        <position position="1"/>
    </location>
</feature>
<evidence type="ECO:0000256" key="1">
    <source>
        <dbReference type="ARBA" id="ARBA00022723"/>
    </source>
</evidence>
<proteinExistence type="predicted"/>
<dbReference type="EMBL" id="RWGY01000002">
    <property type="protein sequence ID" value="TVU50812.1"/>
    <property type="molecule type" value="Genomic_DNA"/>
</dbReference>
<dbReference type="GO" id="GO:0061630">
    <property type="term" value="F:ubiquitin protein ligase activity"/>
    <property type="evidence" value="ECO:0007669"/>
    <property type="project" value="TreeGrafter"/>
</dbReference>
<feature type="region of interest" description="Disordered" evidence="5">
    <location>
        <begin position="147"/>
        <end position="167"/>
    </location>
</feature>
<dbReference type="InterPro" id="IPR013083">
    <property type="entry name" value="Znf_RING/FYVE/PHD"/>
</dbReference>
<dbReference type="GO" id="GO:0006511">
    <property type="term" value="P:ubiquitin-dependent protein catabolic process"/>
    <property type="evidence" value="ECO:0007669"/>
    <property type="project" value="TreeGrafter"/>
</dbReference>
<dbReference type="OrthoDB" id="21204at2759"/>
<dbReference type="PROSITE" id="PS50089">
    <property type="entry name" value="ZF_RING_2"/>
    <property type="match status" value="1"/>
</dbReference>
<dbReference type="AlphaFoldDB" id="A0A5J9WPX9"/>
<dbReference type="GO" id="GO:0005634">
    <property type="term" value="C:nucleus"/>
    <property type="evidence" value="ECO:0007669"/>
    <property type="project" value="TreeGrafter"/>
</dbReference>
<reference evidence="7 8" key="1">
    <citation type="journal article" date="2019" name="Sci. Rep.">
        <title>A high-quality genome of Eragrostis curvula grass provides insights into Poaceae evolution and supports new strategies to enhance forage quality.</title>
        <authorList>
            <person name="Carballo J."/>
            <person name="Santos B.A.C.M."/>
            <person name="Zappacosta D."/>
            <person name="Garbus I."/>
            <person name="Selva J.P."/>
            <person name="Gallo C.A."/>
            <person name="Diaz A."/>
            <person name="Albertini E."/>
            <person name="Caccamo M."/>
            <person name="Echenique V."/>
        </authorList>
    </citation>
    <scope>NUCLEOTIDE SEQUENCE [LARGE SCALE GENOMIC DNA]</scope>
    <source>
        <strain evidence="8">cv. Victoria</strain>
        <tissue evidence="7">Leaf</tissue>
    </source>
</reference>
<sequence length="167" mass="18031">MAYYGDETNAAAAAPPPEAFLDRIERLARASPLSFPLAPSIPVSSWSITPTGITFVVPVNHPLPDDMATYDDAYRNGGFGAVGASAAAIASLPKTAAAAARGRQQRYEVGDALRTMPCKHDFHERCIVDWLRVSRMCPLCRFKLPPAEETEESDAEEEEDDDGASTC</sequence>
<protein>
    <recommendedName>
        <fullName evidence="6">RING-type domain-containing protein</fullName>
    </recommendedName>
</protein>
<comment type="caution">
    <text evidence="7">The sequence shown here is derived from an EMBL/GenBank/DDBJ whole genome shotgun (WGS) entry which is preliminary data.</text>
</comment>
<keyword evidence="3" id="KW-0862">Zinc</keyword>
<dbReference type="GO" id="GO:0008270">
    <property type="term" value="F:zinc ion binding"/>
    <property type="evidence" value="ECO:0007669"/>
    <property type="project" value="UniProtKB-KW"/>
</dbReference>
<name>A0A5J9WPX9_9POAL</name>
<evidence type="ECO:0000313" key="7">
    <source>
        <dbReference type="EMBL" id="TVU50812.1"/>
    </source>
</evidence>
<evidence type="ECO:0000256" key="3">
    <source>
        <dbReference type="ARBA" id="ARBA00022833"/>
    </source>
</evidence>
<keyword evidence="8" id="KW-1185">Reference proteome</keyword>
<dbReference type="PANTHER" id="PTHR45931:SF23">
    <property type="entry name" value="OS12G0134500 PROTEIN"/>
    <property type="match status" value="1"/>
</dbReference>
<evidence type="ECO:0000313" key="8">
    <source>
        <dbReference type="Proteomes" id="UP000324897"/>
    </source>
</evidence>
<evidence type="ECO:0000256" key="2">
    <source>
        <dbReference type="ARBA" id="ARBA00022771"/>
    </source>
</evidence>
<accession>A0A5J9WPX9</accession>
<keyword evidence="2 4" id="KW-0863">Zinc-finger</keyword>
<dbReference type="SUPFAM" id="SSF57850">
    <property type="entry name" value="RING/U-box"/>
    <property type="match status" value="1"/>
</dbReference>
<evidence type="ECO:0000259" key="6">
    <source>
        <dbReference type="PROSITE" id="PS50089"/>
    </source>
</evidence>
<dbReference type="Gene3D" id="3.30.40.10">
    <property type="entry name" value="Zinc/RING finger domain, C3HC4 (zinc finger)"/>
    <property type="match status" value="1"/>
</dbReference>
<keyword evidence="1" id="KW-0479">Metal-binding</keyword>
<feature type="domain" description="RING-type" evidence="6">
    <location>
        <begin position="116"/>
        <end position="141"/>
    </location>
</feature>
<evidence type="ECO:0000256" key="4">
    <source>
        <dbReference type="PROSITE-ProRule" id="PRU00175"/>
    </source>
</evidence>
<organism evidence="7 8">
    <name type="scientific">Eragrostis curvula</name>
    <name type="common">weeping love grass</name>
    <dbReference type="NCBI Taxonomy" id="38414"/>
    <lineage>
        <taxon>Eukaryota</taxon>
        <taxon>Viridiplantae</taxon>
        <taxon>Streptophyta</taxon>
        <taxon>Embryophyta</taxon>
        <taxon>Tracheophyta</taxon>
        <taxon>Spermatophyta</taxon>
        <taxon>Magnoliopsida</taxon>
        <taxon>Liliopsida</taxon>
        <taxon>Poales</taxon>
        <taxon>Poaceae</taxon>
        <taxon>PACMAD clade</taxon>
        <taxon>Chloridoideae</taxon>
        <taxon>Eragrostideae</taxon>
        <taxon>Eragrostidinae</taxon>
        <taxon>Eragrostis</taxon>
    </lineage>
</organism>